<proteinExistence type="predicted"/>
<feature type="transmembrane region" description="Helical" evidence="1">
    <location>
        <begin position="21"/>
        <end position="43"/>
    </location>
</feature>
<dbReference type="Proteomes" id="UP000008553">
    <property type="component" value="Unassembled WGS sequence"/>
</dbReference>
<keyword evidence="1" id="KW-0472">Membrane</keyword>
<gene>
    <name evidence="2" type="ORF">PY03848</name>
</gene>
<evidence type="ECO:0000256" key="1">
    <source>
        <dbReference type="SAM" id="Phobius"/>
    </source>
</evidence>
<dbReference type="AlphaFoldDB" id="Q7RHY5"/>
<comment type="caution">
    <text evidence="2">The sequence shown here is derived from an EMBL/GenBank/DDBJ whole genome shotgun (WGS) entry which is preliminary data.</text>
</comment>
<keyword evidence="1" id="KW-0812">Transmembrane</keyword>
<keyword evidence="3" id="KW-1185">Reference proteome</keyword>
<dbReference type="EMBL" id="AABL01001140">
    <property type="protein sequence ID" value="EAA15621.1"/>
    <property type="molecule type" value="Genomic_DNA"/>
</dbReference>
<name>Q7RHY5_PLAYO</name>
<dbReference type="PaxDb" id="73239-Q7RHY5"/>
<dbReference type="InParanoid" id="Q7RHY5"/>
<evidence type="ECO:0000313" key="2">
    <source>
        <dbReference type="EMBL" id="EAA15621.1"/>
    </source>
</evidence>
<sequence>MQYRHFILIILNRHEQSIIYIILYGKYCMWLLSYYMPLFYIILNHNPSMGNTTLTLTHNIKTI</sequence>
<accession>Q7RHY5</accession>
<keyword evidence="1" id="KW-1133">Transmembrane helix</keyword>
<organism evidence="2 3">
    <name type="scientific">Plasmodium yoelii yoelii</name>
    <dbReference type="NCBI Taxonomy" id="73239"/>
    <lineage>
        <taxon>Eukaryota</taxon>
        <taxon>Sar</taxon>
        <taxon>Alveolata</taxon>
        <taxon>Apicomplexa</taxon>
        <taxon>Aconoidasida</taxon>
        <taxon>Haemosporida</taxon>
        <taxon>Plasmodiidae</taxon>
        <taxon>Plasmodium</taxon>
        <taxon>Plasmodium (Vinckeia)</taxon>
    </lineage>
</organism>
<protein>
    <submittedName>
        <fullName evidence="2">Uncharacterized protein</fullName>
    </submittedName>
</protein>
<evidence type="ECO:0000313" key="3">
    <source>
        <dbReference type="Proteomes" id="UP000008553"/>
    </source>
</evidence>
<reference evidence="2 3" key="1">
    <citation type="journal article" date="2002" name="Nature">
        <title>Genome sequence and comparative analysis of the model rodent malaria parasite Plasmodium yoelii yoelii.</title>
        <authorList>
            <person name="Carlton J.M."/>
            <person name="Angiuoli S.V."/>
            <person name="Suh B.B."/>
            <person name="Kooij T.W."/>
            <person name="Pertea M."/>
            <person name="Silva J.C."/>
            <person name="Ermolaeva M.D."/>
            <person name="Allen J.E."/>
            <person name="Selengut J.D."/>
            <person name="Koo H.L."/>
            <person name="Peterson J.D."/>
            <person name="Pop M."/>
            <person name="Kosack D.S."/>
            <person name="Shumway M.F."/>
            <person name="Bidwell S.L."/>
            <person name="Shallom S.J."/>
            <person name="van Aken S.E."/>
            <person name="Riedmuller S.B."/>
            <person name="Feldblyum T.V."/>
            <person name="Cho J.K."/>
            <person name="Quackenbush J."/>
            <person name="Sedegah M."/>
            <person name="Shoaibi A."/>
            <person name="Cummings L.M."/>
            <person name="Florens L."/>
            <person name="Yates J.R."/>
            <person name="Raine J.D."/>
            <person name="Sinden R.E."/>
            <person name="Harris M.A."/>
            <person name="Cunningham D.A."/>
            <person name="Preiser P.R."/>
            <person name="Bergman L.W."/>
            <person name="Vaidya A.B."/>
            <person name="van Lin L.H."/>
            <person name="Janse C.J."/>
            <person name="Waters A.P."/>
            <person name="Smith H.O."/>
            <person name="White O.R."/>
            <person name="Salzberg S.L."/>
            <person name="Venter J.C."/>
            <person name="Fraser C.M."/>
            <person name="Hoffman S.L."/>
            <person name="Gardner M.J."/>
            <person name="Carucci D.J."/>
        </authorList>
    </citation>
    <scope>NUCLEOTIDE SEQUENCE [LARGE SCALE GENOMIC DNA]</scope>
    <source>
        <strain evidence="2 3">17XNL</strain>
    </source>
</reference>